<gene>
    <name evidence="3" type="ORF">SAMN05421858_2382</name>
</gene>
<dbReference type="Proteomes" id="UP000186914">
    <property type="component" value="Unassembled WGS sequence"/>
</dbReference>
<reference evidence="4" key="1">
    <citation type="submission" date="2017-01" db="EMBL/GenBank/DDBJ databases">
        <authorList>
            <person name="Varghese N."/>
            <person name="Submissions S."/>
        </authorList>
    </citation>
    <scope>NUCLEOTIDE SEQUENCE [LARGE SCALE GENOMIC DNA]</scope>
    <source>
        <strain evidence="4">CGMCC 1.7737</strain>
    </source>
</reference>
<name>A0A1N7B756_9EURY</name>
<feature type="transmembrane region" description="Helical" evidence="2">
    <location>
        <begin position="73"/>
        <end position="90"/>
    </location>
</feature>
<keyword evidence="2" id="KW-1133">Transmembrane helix</keyword>
<sequence length="155" mass="15925">MTQRTRTRETDEDLSDILGDAESGEQAGQGESFRSRTKRRAVNFFSPRYFLLAAVVLTVGTFVGGFVPFVQTLGGLLGLFVAAFALGGLTSESKTLETATGGLVAAGLTLLLGNLTLLAAGGTTVAAIGLGAGFLLAGLGAHFGSDLRDGLTRDL</sequence>
<feature type="transmembrane region" description="Helical" evidence="2">
    <location>
        <begin position="102"/>
        <end position="120"/>
    </location>
</feature>
<keyword evidence="2" id="KW-0812">Transmembrane</keyword>
<organism evidence="3 4">
    <name type="scientific">Haladaptatus litoreus</name>
    <dbReference type="NCBI Taxonomy" id="553468"/>
    <lineage>
        <taxon>Archaea</taxon>
        <taxon>Methanobacteriati</taxon>
        <taxon>Methanobacteriota</taxon>
        <taxon>Stenosarchaea group</taxon>
        <taxon>Halobacteria</taxon>
        <taxon>Halobacteriales</taxon>
        <taxon>Haladaptataceae</taxon>
        <taxon>Haladaptatus</taxon>
    </lineage>
</organism>
<protein>
    <submittedName>
        <fullName evidence="3">Uncharacterized protein</fullName>
    </submittedName>
</protein>
<dbReference type="EMBL" id="FTNO01000002">
    <property type="protein sequence ID" value="SIR47171.1"/>
    <property type="molecule type" value="Genomic_DNA"/>
</dbReference>
<accession>A0A1N7B756</accession>
<feature type="transmembrane region" description="Helical" evidence="2">
    <location>
        <begin position="126"/>
        <end position="145"/>
    </location>
</feature>
<feature type="region of interest" description="Disordered" evidence="1">
    <location>
        <begin position="1"/>
        <end position="34"/>
    </location>
</feature>
<evidence type="ECO:0000313" key="3">
    <source>
        <dbReference type="EMBL" id="SIR47171.1"/>
    </source>
</evidence>
<dbReference type="AlphaFoldDB" id="A0A1N7B756"/>
<feature type="transmembrane region" description="Helical" evidence="2">
    <location>
        <begin position="49"/>
        <end position="67"/>
    </location>
</feature>
<proteinExistence type="predicted"/>
<evidence type="ECO:0000256" key="2">
    <source>
        <dbReference type="SAM" id="Phobius"/>
    </source>
</evidence>
<dbReference type="RefSeq" id="WP_076430432.1">
    <property type="nucleotide sequence ID" value="NZ_FTNO01000002.1"/>
</dbReference>
<keyword evidence="4" id="KW-1185">Reference proteome</keyword>
<evidence type="ECO:0000256" key="1">
    <source>
        <dbReference type="SAM" id="MobiDB-lite"/>
    </source>
</evidence>
<dbReference type="OrthoDB" id="386248at2157"/>
<evidence type="ECO:0000313" key="4">
    <source>
        <dbReference type="Proteomes" id="UP000186914"/>
    </source>
</evidence>
<keyword evidence="2" id="KW-0472">Membrane</keyword>